<proteinExistence type="inferred from homology"/>
<organism evidence="3 4">
    <name type="scientific">Thalassotalea eurytherma</name>
    <dbReference type="NCBI Taxonomy" id="1144278"/>
    <lineage>
        <taxon>Bacteria</taxon>
        <taxon>Pseudomonadati</taxon>
        <taxon>Pseudomonadota</taxon>
        <taxon>Gammaproteobacteria</taxon>
        <taxon>Alteromonadales</taxon>
        <taxon>Colwelliaceae</taxon>
        <taxon>Thalassotalea</taxon>
    </lineage>
</organism>
<dbReference type="InterPro" id="IPR016032">
    <property type="entry name" value="Sig_transdc_resp-reg_C-effctor"/>
</dbReference>
<dbReference type="InterPro" id="IPR036388">
    <property type="entry name" value="WH-like_DNA-bd_sf"/>
</dbReference>
<dbReference type="Gene3D" id="2.120.10.30">
    <property type="entry name" value="TolB, C-terminal domain"/>
    <property type="match status" value="2"/>
</dbReference>
<evidence type="ECO:0000256" key="2">
    <source>
        <dbReference type="SAM" id="Phobius"/>
    </source>
</evidence>
<comment type="caution">
    <text evidence="3">The sequence shown here is derived from an EMBL/GenBank/DDBJ whole genome shotgun (WGS) entry which is preliminary data.</text>
</comment>
<dbReference type="EMBL" id="BSSU01000005">
    <property type="protein sequence ID" value="GLX81680.1"/>
    <property type="molecule type" value="Genomic_DNA"/>
</dbReference>
<evidence type="ECO:0000313" key="4">
    <source>
        <dbReference type="Proteomes" id="UP001157133"/>
    </source>
</evidence>
<feature type="transmembrane region" description="Helical" evidence="2">
    <location>
        <begin position="96"/>
        <end position="116"/>
    </location>
</feature>
<dbReference type="Gene3D" id="1.10.10.10">
    <property type="entry name" value="Winged helix-like DNA-binding domain superfamily/Winged helix DNA-binding domain"/>
    <property type="match status" value="1"/>
</dbReference>
<keyword evidence="2" id="KW-0472">Membrane</keyword>
<dbReference type="PANTHER" id="PTHR36842">
    <property type="entry name" value="PROTEIN TOLB HOMOLOG"/>
    <property type="match status" value="1"/>
</dbReference>
<gene>
    <name evidence="3" type="ORF">theurythT_11320</name>
</gene>
<dbReference type="Proteomes" id="UP001157133">
    <property type="component" value="Unassembled WGS sequence"/>
</dbReference>
<protein>
    <submittedName>
        <fullName evidence="3">Transcriptional regulator</fullName>
    </submittedName>
</protein>
<keyword evidence="2" id="KW-0812">Transmembrane</keyword>
<dbReference type="InterPro" id="IPR011042">
    <property type="entry name" value="6-blade_b-propeller_TolB-like"/>
</dbReference>
<keyword evidence="2" id="KW-1133">Transmembrane helix</keyword>
<sequence length="664" mass="74650">MFDFLLLFFDSSEQIVNKEDAIATIWLGNEGVGKRGVTNAIWSLRKAFNELGIEEEAFHTIPKVGYQLLLTASPISDQTSQDIANEQSKISRSSSIIYFLITFIVLSLIAITVFYLTSTQETAPISHPVEDHPITTFEGIEEYPAVSHNGELIAFQWLREGQKGQIYVKNLTSADAPLNLISMGDQEETSPAWSYDDKRLAYARITEQGQCEIRFRELATNKDSLIDTGCYYQSFRKLITWSNTADNFIIYSKRTAGSTALFRYDFTSETATQLTFPQVHEADFAPQLTPNNEKLVFIRERGSQSYDVIAQQAGENKTILQGQVSIVDISIHGEEDAVIVNYAKSGQFIIEHIDLSTNAHQHIANRTLPSTISYNNQQNNLAISDHISKEYVALVDFKTSKINRRVSSSSRDMYGRYLPRTKEIMFLSNRSGLWSVWLKGTLNSENLTKDLGNVTVPAVSPDEKKYVVKIASTKSSATSLYLGTLATNQLQKLDTNGLQVENLSWAQDGKSIYFFSTNGETSGIYNLDLSSSTIKQLTQKNEQYAIESDDGNLYMSRLNQAGIWQYNPRTESFIQITDELADFDYGSFFCIDGALYYLNRNKFTDEVKRISQDGSVAVLASFPKNTIRRYFGISAANSNQFIATLKITNEADINAIPISLHTHE</sequence>
<keyword evidence="4" id="KW-1185">Reference proteome</keyword>
<dbReference type="SUPFAM" id="SSF69322">
    <property type="entry name" value="Tricorn protease domain 2"/>
    <property type="match status" value="1"/>
</dbReference>
<dbReference type="SUPFAM" id="SSF46894">
    <property type="entry name" value="C-terminal effector domain of the bipartite response regulators"/>
    <property type="match status" value="1"/>
</dbReference>
<accession>A0ABQ6H3H6</accession>
<name>A0ABQ6H3H6_9GAMM</name>
<dbReference type="InterPro" id="IPR011659">
    <property type="entry name" value="WD40"/>
</dbReference>
<dbReference type="SUPFAM" id="SSF82171">
    <property type="entry name" value="DPP6 N-terminal domain-like"/>
    <property type="match status" value="1"/>
</dbReference>
<reference evidence="3 4" key="1">
    <citation type="submission" date="2023-03" db="EMBL/GenBank/DDBJ databases">
        <title>Draft genome sequence of Thalassotalea eurytherma JCM 18482T.</title>
        <authorList>
            <person name="Sawabe T."/>
        </authorList>
    </citation>
    <scope>NUCLEOTIDE SEQUENCE [LARGE SCALE GENOMIC DNA]</scope>
    <source>
        <strain evidence="3 4">JCM 18482</strain>
    </source>
</reference>
<evidence type="ECO:0000256" key="1">
    <source>
        <dbReference type="ARBA" id="ARBA00009820"/>
    </source>
</evidence>
<dbReference type="Pfam" id="PF07676">
    <property type="entry name" value="PD40"/>
    <property type="match status" value="3"/>
</dbReference>
<dbReference type="PANTHER" id="PTHR36842:SF1">
    <property type="entry name" value="PROTEIN TOLB"/>
    <property type="match status" value="1"/>
</dbReference>
<evidence type="ECO:0000313" key="3">
    <source>
        <dbReference type="EMBL" id="GLX81680.1"/>
    </source>
</evidence>
<dbReference type="RefSeq" id="WP_407705015.1">
    <property type="nucleotide sequence ID" value="NZ_BSSU01000005.1"/>
</dbReference>
<comment type="similarity">
    <text evidence="1">Belongs to the TolB family.</text>
</comment>